<dbReference type="GO" id="GO:0003700">
    <property type="term" value="F:DNA-binding transcription factor activity"/>
    <property type="evidence" value="ECO:0007669"/>
    <property type="project" value="InterPro"/>
</dbReference>
<dbReference type="Gene3D" id="1.10.10.10">
    <property type="entry name" value="Winged helix-like DNA-binding domain superfamily/Winged helix DNA-binding domain"/>
    <property type="match status" value="1"/>
</dbReference>
<dbReference type="PRINTS" id="PR00598">
    <property type="entry name" value="HTHMARR"/>
</dbReference>
<keyword evidence="2" id="KW-0238">DNA-binding</keyword>
<dbReference type="EMBL" id="PTJC01000009">
    <property type="protein sequence ID" value="PPK84090.1"/>
    <property type="molecule type" value="Genomic_DNA"/>
</dbReference>
<dbReference type="InterPro" id="IPR036388">
    <property type="entry name" value="WH-like_DNA-bd_sf"/>
</dbReference>
<dbReference type="PANTHER" id="PTHR33164:SF43">
    <property type="entry name" value="HTH-TYPE TRANSCRIPTIONAL REPRESSOR YETL"/>
    <property type="match status" value="1"/>
</dbReference>
<sequence length="154" mass="17655">MKGMPSIEQEIQQSTFRSPAHRTQVNIIYTAAWINQRTTQALRPYGLSIQQFNILRILRGRNGKPATIKLLTERMLDKMSNASRLVDKLKEKGYVMRQECEADRRRVDIVITEAGLDVVGKASEAVEAAMIQNFQNLEEEDFDQLSTMLDRLRG</sequence>
<dbReference type="AlphaFoldDB" id="A0A2S6HZX7"/>
<dbReference type="RefSeq" id="WP_245911575.1">
    <property type="nucleotide sequence ID" value="NZ_PTJC01000009.1"/>
</dbReference>
<dbReference type="GO" id="GO:0006950">
    <property type="term" value="P:response to stress"/>
    <property type="evidence" value="ECO:0007669"/>
    <property type="project" value="TreeGrafter"/>
</dbReference>
<comment type="caution">
    <text evidence="2">The sequence shown here is derived from an EMBL/GenBank/DDBJ whole genome shotgun (WGS) entry which is preliminary data.</text>
</comment>
<dbReference type="PANTHER" id="PTHR33164">
    <property type="entry name" value="TRANSCRIPTIONAL REGULATOR, MARR FAMILY"/>
    <property type="match status" value="1"/>
</dbReference>
<dbReference type="InterPro" id="IPR036390">
    <property type="entry name" value="WH_DNA-bd_sf"/>
</dbReference>
<gene>
    <name evidence="2" type="ORF">CLV84_4240</name>
</gene>
<dbReference type="Proteomes" id="UP000237662">
    <property type="component" value="Unassembled WGS sequence"/>
</dbReference>
<reference evidence="2 3" key="1">
    <citation type="submission" date="2018-02" db="EMBL/GenBank/DDBJ databases">
        <title>Genomic Encyclopedia of Archaeal and Bacterial Type Strains, Phase II (KMG-II): from individual species to whole genera.</title>
        <authorList>
            <person name="Goeker M."/>
        </authorList>
    </citation>
    <scope>NUCLEOTIDE SEQUENCE [LARGE SCALE GENOMIC DNA]</scope>
    <source>
        <strain evidence="2 3">DSM 29526</strain>
    </source>
</reference>
<feature type="domain" description="HTH marR-type" evidence="1">
    <location>
        <begin position="1"/>
        <end position="154"/>
    </location>
</feature>
<dbReference type="InterPro" id="IPR039422">
    <property type="entry name" value="MarR/SlyA-like"/>
</dbReference>
<dbReference type="SMART" id="SM00347">
    <property type="entry name" value="HTH_MARR"/>
    <property type="match status" value="1"/>
</dbReference>
<dbReference type="Pfam" id="PF12802">
    <property type="entry name" value="MarR_2"/>
    <property type="match status" value="1"/>
</dbReference>
<dbReference type="SUPFAM" id="SSF46785">
    <property type="entry name" value="Winged helix' DNA-binding domain"/>
    <property type="match status" value="1"/>
</dbReference>
<organism evidence="2 3">
    <name type="scientific">Neolewinella xylanilytica</name>
    <dbReference type="NCBI Taxonomy" id="1514080"/>
    <lineage>
        <taxon>Bacteria</taxon>
        <taxon>Pseudomonadati</taxon>
        <taxon>Bacteroidota</taxon>
        <taxon>Saprospiria</taxon>
        <taxon>Saprospirales</taxon>
        <taxon>Lewinellaceae</taxon>
        <taxon>Neolewinella</taxon>
    </lineage>
</organism>
<evidence type="ECO:0000259" key="1">
    <source>
        <dbReference type="PROSITE" id="PS50995"/>
    </source>
</evidence>
<evidence type="ECO:0000313" key="3">
    <source>
        <dbReference type="Proteomes" id="UP000237662"/>
    </source>
</evidence>
<name>A0A2S6HZX7_9BACT</name>
<proteinExistence type="predicted"/>
<dbReference type="GO" id="GO:0003677">
    <property type="term" value="F:DNA binding"/>
    <property type="evidence" value="ECO:0007669"/>
    <property type="project" value="UniProtKB-KW"/>
</dbReference>
<dbReference type="PROSITE" id="PS50995">
    <property type="entry name" value="HTH_MARR_2"/>
    <property type="match status" value="1"/>
</dbReference>
<keyword evidence="3" id="KW-1185">Reference proteome</keyword>
<evidence type="ECO:0000313" key="2">
    <source>
        <dbReference type="EMBL" id="PPK84090.1"/>
    </source>
</evidence>
<accession>A0A2S6HZX7</accession>
<protein>
    <submittedName>
        <fullName evidence="2">DNA-binding MarR family transcriptional regulator</fullName>
    </submittedName>
</protein>
<dbReference type="InterPro" id="IPR000835">
    <property type="entry name" value="HTH_MarR-typ"/>
</dbReference>